<dbReference type="EMBL" id="UINC01003389">
    <property type="protein sequence ID" value="SVA05911.1"/>
    <property type="molecule type" value="Genomic_DNA"/>
</dbReference>
<evidence type="ECO:0008006" key="2">
    <source>
        <dbReference type="Google" id="ProtNLM"/>
    </source>
</evidence>
<proteinExistence type="predicted"/>
<accession>A0A381SRG8</accession>
<dbReference type="InterPro" id="IPR025984">
    <property type="entry name" value="DCTPP"/>
</dbReference>
<name>A0A381SRG8_9ZZZZ</name>
<organism evidence="1">
    <name type="scientific">marine metagenome</name>
    <dbReference type="NCBI Taxonomy" id="408172"/>
    <lineage>
        <taxon>unclassified sequences</taxon>
        <taxon>metagenomes</taxon>
        <taxon>ecological metagenomes</taxon>
    </lineage>
</organism>
<dbReference type="SUPFAM" id="SSF101386">
    <property type="entry name" value="all-alpha NTP pyrophosphatases"/>
    <property type="match status" value="1"/>
</dbReference>
<gene>
    <name evidence="1" type="ORF">METZ01_LOCUS58765</name>
</gene>
<dbReference type="CDD" id="cd11537">
    <property type="entry name" value="NTP-PPase_RS21-C6_like"/>
    <property type="match status" value="1"/>
</dbReference>
<sequence length="115" mass="13379">MSDNITTIEELKLIVESFVDERDWKQFHSPKNLAMSISIEVAELMELFQWLSLDQARDVMKAGNIRENAIDEIADILIYTLAFCNRNNIDIADALKKKMEKNIQKYPADKFKGHF</sequence>
<evidence type="ECO:0000313" key="1">
    <source>
        <dbReference type="EMBL" id="SVA05911.1"/>
    </source>
</evidence>
<dbReference type="Gene3D" id="1.10.287.1080">
    <property type="entry name" value="MazG-like"/>
    <property type="match status" value="1"/>
</dbReference>
<dbReference type="InterPro" id="IPR052555">
    <property type="entry name" value="dCTP_Pyrophosphatase"/>
</dbReference>
<protein>
    <recommendedName>
        <fullName evidence="2">NTP pyrophosphohydrolase MazG putative catalytic core domain-containing protein</fullName>
    </recommendedName>
</protein>
<dbReference type="PIRSF" id="PIRSF029826">
    <property type="entry name" value="UCP029826_pph"/>
    <property type="match status" value="1"/>
</dbReference>
<dbReference type="PANTHER" id="PTHR46523:SF1">
    <property type="entry name" value="DCTP PYROPHOSPHATASE 1"/>
    <property type="match status" value="1"/>
</dbReference>
<dbReference type="Pfam" id="PF12643">
    <property type="entry name" value="MazG-like"/>
    <property type="match status" value="1"/>
</dbReference>
<dbReference type="GO" id="GO:0009143">
    <property type="term" value="P:nucleoside triphosphate catabolic process"/>
    <property type="evidence" value="ECO:0007669"/>
    <property type="project" value="InterPro"/>
</dbReference>
<dbReference type="PANTHER" id="PTHR46523">
    <property type="entry name" value="DCTP PYROPHOSPHATASE 1"/>
    <property type="match status" value="1"/>
</dbReference>
<dbReference type="AlphaFoldDB" id="A0A381SRG8"/>
<dbReference type="GO" id="GO:0047429">
    <property type="term" value="F:nucleoside triphosphate diphosphatase activity"/>
    <property type="evidence" value="ECO:0007669"/>
    <property type="project" value="InterPro"/>
</dbReference>
<reference evidence="1" key="1">
    <citation type="submission" date="2018-05" db="EMBL/GenBank/DDBJ databases">
        <authorList>
            <person name="Lanie J.A."/>
            <person name="Ng W.-L."/>
            <person name="Kazmierczak K.M."/>
            <person name="Andrzejewski T.M."/>
            <person name="Davidsen T.M."/>
            <person name="Wayne K.J."/>
            <person name="Tettelin H."/>
            <person name="Glass J.I."/>
            <person name="Rusch D."/>
            <person name="Podicherti R."/>
            <person name="Tsui H.-C.T."/>
            <person name="Winkler M.E."/>
        </authorList>
    </citation>
    <scope>NUCLEOTIDE SEQUENCE</scope>
</reference>